<dbReference type="Proteomes" id="UP000230607">
    <property type="component" value="Chromosome 1"/>
</dbReference>
<gene>
    <name evidence="1" type="ORF">NCS_30073</name>
</gene>
<proteinExistence type="predicted"/>
<sequence length="125" mass="14265">MMETFRQMVNDCIRIGIANNCSTMKRLSVLSYKELGNYKILSYYKLTAISQAAGRLTQMKKDMKKGRTPKSPYVSKPYLVSCYGFKITGMLLSFPISNGDKFLVKLNEYTVSQLTEGWAQFQGIF</sequence>
<evidence type="ECO:0000313" key="1">
    <source>
        <dbReference type="EMBL" id="SMH72233.1"/>
    </source>
</evidence>
<organism evidence="1 2">
    <name type="scientific">Candidatus Nitrosotalea okcheonensis</name>
    <dbReference type="NCBI Taxonomy" id="1903276"/>
    <lineage>
        <taxon>Archaea</taxon>
        <taxon>Nitrososphaerota</taxon>
        <taxon>Nitrososphaeria</taxon>
        <taxon>Nitrosotaleales</taxon>
        <taxon>Nitrosotaleaceae</taxon>
        <taxon>Nitrosotalea</taxon>
    </lineage>
</organism>
<dbReference type="OrthoDB" id="12083at2157"/>
<reference evidence="2" key="1">
    <citation type="submission" date="2017-03" db="EMBL/GenBank/DDBJ databases">
        <authorList>
            <person name="Herbold C."/>
        </authorList>
    </citation>
    <scope>NUCLEOTIDE SEQUENCE [LARGE SCALE GENOMIC DNA]</scope>
</reference>
<keyword evidence="2" id="KW-1185">Reference proteome</keyword>
<dbReference type="EMBL" id="LT841358">
    <property type="protein sequence ID" value="SMH72233.1"/>
    <property type="molecule type" value="Genomic_DNA"/>
</dbReference>
<evidence type="ECO:0000313" key="2">
    <source>
        <dbReference type="Proteomes" id="UP000230607"/>
    </source>
</evidence>
<protein>
    <submittedName>
        <fullName evidence="1">Transposase</fullName>
    </submittedName>
</protein>
<accession>A0A2H1FHJ6</accession>
<name>A0A2H1FHJ6_9ARCH</name>
<dbReference type="AlphaFoldDB" id="A0A2H1FHJ6"/>
<dbReference type="RefSeq" id="WP_157928045.1">
    <property type="nucleotide sequence ID" value="NZ_LT841358.1"/>
</dbReference>